<proteinExistence type="predicted"/>
<feature type="transmembrane region" description="Helical" evidence="3">
    <location>
        <begin position="331"/>
        <end position="352"/>
    </location>
</feature>
<dbReference type="CDD" id="cd06438">
    <property type="entry name" value="EpsO_like"/>
    <property type="match status" value="1"/>
</dbReference>
<reference evidence="4" key="1">
    <citation type="submission" date="2018-06" db="EMBL/GenBank/DDBJ databases">
        <authorList>
            <person name="Zhirakovskaya E."/>
        </authorList>
    </citation>
    <scope>NUCLEOTIDE SEQUENCE</scope>
</reference>
<name>A0A3B0YD82_9ZZZZ</name>
<dbReference type="SUPFAM" id="SSF53448">
    <property type="entry name" value="Nucleotide-diphospho-sugar transferases"/>
    <property type="match status" value="1"/>
</dbReference>
<keyword evidence="2" id="KW-0808">Transferase</keyword>
<keyword evidence="1" id="KW-0328">Glycosyltransferase</keyword>
<keyword evidence="3" id="KW-1133">Transmembrane helix</keyword>
<dbReference type="InterPro" id="IPR029044">
    <property type="entry name" value="Nucleotide-diphossugar_trans"/>
</dbReference>
<evidence type="ECO:0000313" key="4">
    <source>
        <dbReference type="EMBL" id="VAW73272.1"/>
    </source>
</evidence>
<evidence type="ECO:0000256" key="2">
    <source>
        <dbReference type="ARBA" id="ARBA00022679"/>
    </source>
</evidence>
<dbReference type="EMBL" id="UOFN01000013">
    <property type="protein sequence ID" value="VAW73272.1"/>
    <property type="molecule type" value="Genomic_DNA"/>
</dbReference>
<dbReference type="PANTHER" id="PTHR43630:SF1">
    <property type="entry name" value="POLY-BETA-1,6-N-ACETYL-D-GLUCOSAMINE SYNTHASE"/>
    <property type="match status" value="1"/>
</dbReference>
<dbReference type="Gene3D" id="3.90.550.10">
    <property type="entry name" value="Spore Coat Polysaccharide Biosynthesis Protein SpsA, Chain A"/>
    <property type="match status" value="1"/>
</dbReference>
<organism evidence="4">
    <name type="scientific">hydrothermal vent metagenome</name>
    <dbReference type="NCBI Taxonomy" id="652676"/>
    <lineage>
        <taxon>unclassified sequences</taxon>
        <taxon>metagenomes</taxon>
        <taxon>ecological metagenomes</taxon>
    </lineage>
</organism>
<feature type="transmembrane region" description="Helical" evidence="3">
    <location>
        <begin position="305"/>
        <end position="325"/>
    </location>
</feature>
<keyword evidence="3" id="KW-0812">Transmembrane</keyword>
<evidence type="ECO:0000256" key="1">
    <source>
        <dbReference type="ARBA" id="ARBA00022676"/>
    </source>
</evidence>
<dbReference type="GO" id="GO:0016757">
    <property type="term" value="F:glycosyltransferase activity"/>
    <property type="evidence" value="ECO:0007669"/>
    <property type="project" value="UniProtKB-KW"/>
</dbReference>
<protein>
    <submittedName>
        <fullName evidence="4">Uncharacterized protein</fullName>
    </submittedName>
</protein>
<feature type="transmembrane region" description="Helical" evidence="3">
    <location>
        <begin position="364"/>
        <end position="385"/>
    </location>
</feature>
<gene>
    <name evidence="4" type="ORF">MNBD_GAMMA15-656</name>
</gene>
<evidence type="ECO:0000256" key="3">
    <source>
        <dbReference type="SAM" id="Phobius"/>
    </source>
</evidence>
<accession>A0A3B0YD82</accession>
<dbReference type="AlphaFoldDB" id="A0A3B0YD82"/>
<keyword evidence="3" id="KW-0472">Membrane</keyword>
<sequence>MSILLVITGAVISVFVFYQLILAVFSIGRTGQSPVSTIADSELSRFAVVIPAHNEEVLIEGLVASIRSADYPQDKVDIHVIADNCTDSTAELAKAAGAQCHERNDLEHRGKPWALDWLFQKLDHDNYDAYTIIDADTIIDGAYLRAMDSSIRSGKQAIQGYFGVMNPDENWLTRLSILPGILRYIMQCPGKERLGLSCPLAGNGMCFSSDVIRTYGWKAYSMAENWEYYAILTLEGIQVVHEPGAIIYSQVANSLKEGKAQRMRWMRGRMDTLKRYGPRLLAETFSKMSLRYIDVAMELMRPSHAMLFLSVCGYLILSTLLVAFAGLSAGFFYAALVLFVAQVSFFLSGLVIQRAPLKTWLSLVWVPVYLVWKLLVSFKGLVMLGDKRWVKTRRN</sequence>
<dbReference type="PANTHER" id="PTHR43630">
    <property type="entry name" value="POLY-BETA-1,6-N-ACETYL-D-GLUCOSAMINE SYNTHASE"/>
    <property type="match status" value="1"/>
</dbReference>
<feature type="transmembrane region" description="Helical" evidence="3">
    <location>
        <begin position="6"/>
        <end position="27"/>
    </location>
</feature>
<dbReference type="Pfam" id="PF13641">
    <property type="entry name" value="Glyco_tranf_2_3"/>
    <property type="match status" value="1"/>
</dbReference>